<gene>
    <name evidence="1" type="ORF">FHS92_003426</name>
</gene>
<protein>
    <recommendedName>
        <fullName evidence="3">HEPN domain-containing protein</fullName>
    </recommendedName>
</protein>
<organism evidence="1 2">
    <name type="scientific">Sphingobium subterraneum</name>
    <dbReference type="NCBI Taxonomy" id="627688"/>
    <lineage>
        <taxon>Bacteria</taxon>
        <taxon>Pseudomonadati</taxon>
        <taxon>Pseudomonadota</taxon>
        <taxon>Alphaproteobacteria</taxon>
        <taxon>Sphingomonadales</taxon>
        <taxon>Sphingomonadaceae</taxon>
        <taxon>Sphingobium</taxon>
    </lineage>
</organism>
<comment type="caution">
    <text evidence="1">The sequence shown here is derived from an EMBL/GenBank/DDBJ whole genome shotgun (WGS) entry which is preliminary data.</text>
</comment>
<evidence type="ECO:0000313" key="2">
    <source>
        <dbReference type="Proteomes" id="UP000552700"/>
    </source>
</evidence>
<evidence type="ECO:0000313" key="1">
    <source>
        <dbReference type="EMBL" id="MBB6125662.1"/>
    </source>
</evidence>
<accession>A0A841J5N8</accession>
<dbReference type="AlphaFoldDB" id="A0A841J5N8"/>
<keyword evidence="2" id="KW-1185">Reference proteome</keyword>
<dbReference type="Proteomes" id="UP000552700">
    <property type="component" value="Unassembled WGS sequence"/>
</dbReference>
<reference evidence="1 2" key="1">
    <citation type="submission" date="2020-08" db="EMBL/GenBank/DDBJ databases">
        <title>Genomic Encyclopedia of Type Strains, Phase IV (KMG-IV): sequencing the most valuable type-strain genomes for metagenomic binning, comparative biology and taxonomic classification.</title>
        <authorList>
            <person name="Goeker M."/>
        </authorList>
    </citation>
    <scope>NUCLEOTIDE SEQUENCE [LARGE SCALE GENOMIC DNA]</scope>
    <source>
        <strain evidence="1 2">DSM 102255</strain>
    </source>
</reference>
<name>A0A841J5N8_9SPHN</name>
<proteinExistence type="predicted"/>
<evidence type="ECO:0008006" key="3">
    <source>
        <dbReference type="Google" id="ProtNLM"/>
    </source>
</evidence>
<dbReference type="EMBL" id="JACIJP010000011">
    <property type="protein sequence ID" value="MBB6125662.1"/>
    <property type="molecule type" value="Genomic_DNA"/>
</dbReference>
<sequence length="393" mass="44310">MLNDGDWNACIGKQGDEINYVEGYLQAAQLLVDTLLEKEMFGSRDTLAMPILFNARHGLELALKYVLRELGALGMARTREGPVDHDLHAYWVHLSEQRIGDRACREQLAELKPFVESFMKQDIDGQELRYFEHRDGKQSLGEQAVVNLPLIQASVRELRDILDRLMERVARLGQEHVSGTRTAECSRSDLIAIAQIVGPKPSWAEEAFLERKADAMAQFGLSSKSFSKALDAIKASRELKNLIEVESDLLHLSEAKILEIVALWLDANPPKPASTPPRVVNAASISFDDVMRYGDKMSTLNKAAMEQLTVEEFADLQTIFYVGRDRRFGEEYPRLLETTLEAHRLAKERYALFHHILSKKNFINGLAAGLRRIGQPALGKKVAQMRDSLRPAE</sequence>